<keyword evidence="2" id="KW-1185">Reference proteome</keyword>
<proteinExistence type="predicted"/>
<name>A0A9P9JRL8_FUSRE</name>
<dbReference type="GeneID" id="70226249"/>
<accession>A0A9P9JRL8</accession>
<reference evidence="1" key="1">
    <citation type="journal article" date="2021" name="Nat. Commun.">
        <title>Genetic determinants of endophytism in the Arabidopsis root mycobiome.</title>
        <authorList>
            <person name="Mesny F."/>
            <person name="Miyauchi S."/>
            <person name="Thiergart T."/>
            <person name="Pickel B."/>
            <person name="Atanasova L."/>
            <person name="Karlsson M."/>
            <person name="Huettel B."/>
            <person name="Barry K.W."/>
            <person name="Haridas S."/>
            <person name="Chen C."/>
            <person name="Bauer D."/>
            <person name="Andreopoulos W."/>
            <person name="Pangilinan J."/>
            <person name="LaButti K."/>
            <person name="Riley R."/>
            <person name="Lipzen A."/>
            <person name="Clum A."/>
            <person name="Drula E."/>
            <person name="Henrissat B."/>
            <person name="Kohler A."/>
            <person name="Grigoriev I.V."/>
            <person name="Martin F.M."/>
            <person name="Hacquard S."/>
        </authorList>
    </citation>
    <scope>NUCLEOTIDE SEQUENCE</scope>
    <source>
        <strain evidence="1">MPI-CAGE-AT-0023</strain>
    </source>
</reference>
<dbReference type="AlphaFoldDB" id="A0A9P9JRL8"/>
<dbReference type="OrthoDB" id="5068804at2759"/>
<evidence type="ECO:0000313" key="1">
    <source>
        <dbReference type="EMBL" id="KAH7230651.1"/>
    </source>
</evidence>
<sequence length="204" mass="23532">MPNFDASLFEITQVSSTVTVDDAVTFFKEHGIFYYADANIAKQVERFGIQPLRDPKFLREFTLEDPRLARILESYEPTYTYVLGPHRGAFYCQSVKPKPEHANQAIVYIWTKRTWLEFFPTSHAGPLRGVSASNGLYQVPYLWYRTKPWIQDEAEKERLKEIPIEMDEGGVLIVHPRMTFAVQEGFAVAYGCRKRDAGDPDTQQ</sequence>
<evidence type="ECO:0000313" key="2">
    <source>
        <dbReference type="Proteomes" id="UP000720189"/>
    </source>
</evidence>
<dbReference type="Proteomes" id="UP000720189">
    <property type="component" value="Unassembled WGS sequence"/>
</dbReference>
<dbReference type="RefSeq" id="XP_046043289.1">
    <property type="nucleotide sequence ID" value="XM_046196295.1"/>
</dbReference>
<organism evidence="1 2">
    <name type="scientific">Fusarium redolens</name>
    <dbReference type="NCBI Taxonomy" id="48865"/>
    <lineage>
        <taxon>Eukaryota</taxon>
        <taxon>Fungi</taxon>
        <taxon>Dikarya</taxon>
        <taxon>Ascomycota</taxon>
        <taxon>Pezizomycotina</taxon>
        <taxon>Sordariomycetes</taxon>
        <taxon>Hypocreomycetidae</taxon>
        <taxon>Hypocreales</taxon>
        <taxon>Nectriaceae</taxon>
        <taxon>Fusarium</taxon>
        <taxon>Fusarium redolens species complex</taxon>
    </lineage>
</organism>
<protein>
    <submittedName>
        <fullName evidence="1">Uncharacterized protein</fullName>
    </submittedName>
</protein>
<comment type="caution">
    <text evidence="1">The sequence shown here is derived from an EMBL/GenBank/DDBJ whole genome shotgun (WGS) entry which is preliminary data.</text>
</comment>
<dbReference type="EMBL" id="JAGMUX010000022">
    <property type="protein sequence ID" value="KAH7230651.1"/>
    <property type="molecule type" value="Genomic_DNA"/>
</dbReference>
<gene>
    <name evidence="1" type="ORF">BKA55DRAFT_598847</name>
</gene>